<dbReference type="EMBL" id="JABWDY010020202">
    <property type="protein sequence ID" value="KAF5193322.1"/>
    <property type="molecule type" value="Genomic_DNA"/>
</dbReference>
<dbReference type="OrthoDB" id="1113909at2759"/>
<proteinExistence type="predicted"/>
<keyword evidence="2" id="KW-1185">Reference proteome</keyword>
<gene>
    <name evidence="1" type="ORF">FRX31_017091</name>
</gene>
<sequence>MAKQYMIYEERILNFILRDVMNRVDITLAAAMTPTMREEELEQAMNAEKIMNTWTTPLLKILEVVLHLLKYNGKVRRSILRMMERKSFIEGGFEGNAIVEKGEVHRDDSYCEGEQVLWSRTKGRRRFKNQSNHAIHAVATMKNGGDPWILSSVYADPHKEKRKSLWKEFDGLSQIEGVG</sequence>
<dbReference type="Proteomes" id="UP000554482">
    <property type="component" value="Unassembled WGS sequence"/>
</dbReference>
<evidence type="ECO:0000313" key="1">
    <source>
        <dbReference type="EMBL" id="KAF5193322.1"/>
    </source>
</evidence>
<accession>A0A7J6WAU9</accession>
<evidence type="ECO:0000313" key="2">
    <source>
        <dbReference type="Proteomes" id="UP000554482"/>
    </source>
</evidence>
<reference evidence="1 2" key="1">
    <citation type="submission" date="2020-06" db="EMBL/GenBank/DDBJ databases">
        <title>Transcriptomic and genomic resources for Thalictrum thalictroides and T. hernandezii: Facilitating candidate gene discovery in an emerging model plant lineage.</title>
        <authorList>
            <person name="Arias T."/>
            <person name="Riano-Pachon D.M."/>
            <person name="Di Stilio V.S."/>
        </authorList>
    </citation>
    <scope>NUCLEOTIDE SEQUENCE [LARGE SCALE GENOMIC DNA]</scope>
    <source>
        <strain evidence="2">cv. WT478/WT964</strain>
        <tissue evidence="1">Leaves</tissue>
    </source>
</reference>
<dbReference type="AlphaFoldDB" id="A0A7J6WAU9"/>
<protein>
    <submittedName>
        <fullName evidence="1">Uncharacterized protein</fullName>
    </submittedName>
</protein>
<name>A0A7J6WAU9_THATH</name>
<organism evidence="1 2">
    <name type="scientific">Thalictrum thalictroides</name>
    <name type="common">Rue-anemone</name>
    <name type="synonym">Anemone thalictroides</name>
    <dbReference type="NCBI Taxonomy" id="46969"/>
    <lineage>
        <taxon>Eukaryota</taxon>
        <taxon>Viridiplantae</taxon>
        <taxon>Streptophyta</taxon>
        <taxon>Embryophyta</taxon>
        <taxon>Tracheophyta</taxon>
        <taxon>Spermatophyta</taxon>
        <taxon>Magnoliopsida</taxon>
        <taxon>Ranunculales</taxon>
        <taxon>Ranunculaceae</taxon>
        <taxon>Thalictroideae</taxon>
        <taxon>Thalictrum</taxon>
    </lineage>
</organism>
<comment type="caution">
    <text evidence="1">The sequence shown here is derived from an EMBL/GenBank/DDBJ whole genome shotgun (WGS) entry which is preliminary data.</text>
</comment>